<protein>
    <submittedName>
        <fullName evidence="1">Uncharacterized protein</fullName>
    </submittedName>
</protein>
<comment type="caution">
    <text evidence="1">The sequence shown here is derived from an EMBL/GenBank/DDBJ whole genome shotgun (WGS) entry which is preliminary data.</text>
</comment>
<keyword evidence="2" id="KW-1185">Reference proteome</keyword>
<gene>
    <name evidence="1" type="ORF">KQX54_018669</name>
</gene>
<reference evidence="1 2" key="1">
    <citation type="journal article" date="2021" name="J. Hered.">
        <title>A chromosome-level genome assembly of the parasitoid wasp, Cotesia glomerata (Hymenoptera: Braconidae).</title>
        <authorList>
            <person name="Pinto B.J."/>
            <person name="Weis J.J."/>
            <person name="Gamble T."/>
            <person name="Ode P.J."/>
            <person name="Paul R."/>
            <person name="Zaspel J.M."/>
        </authorList>
    </citation>
    <scope>NUCLEOTIDE SEQUENCE [LARGE SCALE GENOMIC DNA]</scope>
    <source>
        <strain evidence="1">CgM1</strain>
    </source>
</reference>
<dbReference type="Proteomes" id="UP000826195">
    <property type="component" value="Unassembled WGS sequence"/>
</dbReference>
<name>A0AAV7I0S2_COTGL</name>
<dbReference type="EMBL" id="JAHXZJ010002609">
    <property type="protein sequence ID" value="KAH0540628.1"/>
    <property type="molecule type" value="Genomic_DNA"/>
</dbReference>
<organism evidence="1 2">
    <name type="scientific">Cotesia glomerata</name>
    <name type="common">Lepidopteran parasitic wasp</name>
    <name type="synonym">Apanteles glomeratus</name>
    <dbReference type="NCBI Taxonomy" id="32391"/>
    <lineage>
        <taxon>Eukaryota</taxon>
        <taxon>Metazoa</taxon>
        <taxon>Ecdysozoa</taxon>
        <taxon>Arthropoda</taxon>
        <taxon>Hexapoda</taxon>
        <taxon>Insecta</taxon>
        <taxon>Pterygota</taxon>
        <taxon>Neoptera</taxon>
        <taxon>Endopterygota</taxon>
        <taxon>Hymenoptera</taxon>
        <taxon>Apocrita</taxon>
        <taxon>Ichneumonoidea</taxon>
        <taxon>Braconidae</taxon>
        <taxon>Microgastrinae</taxon>
        <taxon>Cotesia</taxon>
    </lineage>
</organism>
<proteinExistence type="predicted"/>
<sequence length="118" mass="13264">MSNGASISIEKTSMPMREMKGPGRGYLVPRPVIMPAVSLSLSYSVQSFIVLDIEMGRKFRLNTEDRDGDDPIILIDSISWTRTQKEEIDSSDEGLGLTSCHPVLFYIKSNDKKEELRP</sequence>
<evidence type="ECO:0000313" key="2">
    <source>
        <dbReference type="Proteomes" id="UP000826195"/>
    </source>
</evidence>
<accession>A0AAV7I0S2</accession>
<evidence type="ECO:0000313" key="1">
    <source>
        <dbReference type="EMBL" id="KAH0540628.1"/>
    </source>
</evidence>
<dbReference type="AlphaFoldDB" id="A0AAV7I0S2"/>